<accession>A0A9W8CXD4</accession>
<keyword evidence="3" id="KW-1185">Reference proteome</keyword>
<dbReference type="AlphaFoldDB" id="A0A9W8CXD4"/>
<organism evidence="2 3">
    <name type="scientific">Coemansia biformis</name>
    <dbReference type="NCBI Taxonomy" id="1286918"/>
    <lineage>
        <taxon>Eukaryota</taxon>
        <taxon>Fungi</taxon>
        <taxon>Fungi incertae sedis</taxon>
        <taxon>Zoopagomycota</taxon>
        <taxon>Kickxellomycotina</taxon>
        <taxon>Kickxellomycetes</taxon>
        <taxon>Kickxellales</taxon>
        <taxon>Kickxellaceae</taxon>
        <taxon>Coemansia</taxon>
    </lineage>
</organism>
<evidence type="ECO:0008006" key="4">
    <source>
        <dbReference type="Google" id="ProtNLM"/>
    </source>
</evidence>
<dbReference type="OrthoDB" id="10257948at2759"/>
<feature type="region of interest" description="Disordered" evidence="1">
    <location>
        <begin position="189"/>
        <end position="215"/>
    </location>
</feature>
<reference evidence="2" key="1">
    <citation type="submission" date="2022-07" db="EMBL/GenBank/DDBJ databases">
        <title>Phylogenomic reconstructions and comparative analyses of Kickxellomycotina fungi.</title>
        <authorList>
            <person name="Reynolds N.K."/>
            <person name="Stajich J.E."/>
            <person name="Barry K."/>
            <person name="Grigoriev I.V."/>
            <person name="Crous P."/>
            <person name="Smith M.E."/>
        </authorList>
    </citation>
    <scope>NUCLEOTIDE SEQUENCE</scope>
    <source>
        <strain evidence="2">BCRC 34381</strain>
    </source>
</reference>
<sequence length="215" mass="24018">MDEKIKATAKLALGSGNDALSDDEILAILDDDPELERIRDERLNQLKREVCHVRELRLRGHGEYLEVRNEEELVKLIASASRAVVHFMHDQFARCKVLDKHLHMLARYHFETRFVSANVEGCSFLAQKFQIRVLPCMLAIVDGQVVDRLVGFEELGNSDGFSTETLERRLSRSGVIQLPKGALAGVPVKERPVAFRPESDGDGDSTGGGSDSLDY</sequence>
<comment type="caution">
    <text evidence="2">The sequence shown here is derived from an EMBL/GenBank/DDBJ whole genome shotgun (WGS) entry which is preliminary data.</text>
</comment>
<protein>
    <recommendedName>
        <fullName evidence="4">Thioredoxin-like protein</fullName>
    </recommendedName>
</protein>
<proteinExistence type="predicted"/>
<feature type="compositionally biased region" description="Gly residues" evidence="1">
    <location>
        <begin position="204"/>
        <end position="215"/>
    </location>
</feature>
<name>A0A9W8CXD4_9FUNG</name>
<dbReference type="InterPro" id="IPR036249">
    <property type="entry name" value="Thioredoxin-like_sf"/>
</dbReference>
<feature type="compositionally biased region" description="Basic and acidic residues" evidence="1">
    <location>
        <begin position="189"/>
        <end position="199"/>
    </location>
</feature>
<dbReference type="Proteomes" id="UP001143981">
    <property type="component" value="Unassembled WGS sequence"/>
</dbReference>
<dbReference type="Gene3D" id="3.40.30.10">
    <property type="entry name" value="Glutaredoxin"/>
    <property type="match status" value="1"/>
</dbReference>
<dbReference type="CDD" id="cd02989">
    <property type="entry name" value="Phd_like_TxnDC9"/>
    <property type="match status" value="1"/>
</dbReference>
<dbReference type="EMBL" id="JANBOI010000110">
    <property type="protein sequence ID" value="KAJ1733873.1"/>
    <property type="molecule type" value="Genomic_DNA"/>
</dbReference>
<gene>
    <name evidence="2" type="ORF">LPJ61_001354</name>
</gene>
<evidence type="ECO:0000313" key="2">
    <source>
        <dbReference type="EMBL" id="KAJ1733873.1"/>
    </source>
</evidence>
<dbReference type="SUPFAM" id="SSF52833">
    <property type="entry name" value="Thioredoxin-like"/>
    <property type="match status" value="1"/>
</dbReference>
<evidence type="ECO:0000313" key="3">
    <source>
        <dbReference type="Proteomes" id="UP001143981"/>
    </source>
</evidence>
<evidence type="ECO:0000256" key="1">
    <source>
        <dbReference type="SAM" id="MobiDB-lite"/>
    </source>
</evidence>
<dbReference type="PANTHER" id="PTHR21148">
    <property type="entry name" value="THIOREDOXIN DOMAIN-CONTAINING PROTEIN 9"/>
    <property type="match status" value="1"/>
</dbReference>